<accession>A0A2K8JLX5</accession>
<dbReference type="InterPro" id="IPR031734">
    <property type="entry name" value="MBF2"/>
</dbReference>
<name>A0A2K8JLX5_PRIPG</name>
<dbReference type="EMBL" id="KY031077">
    <property type="protein sequence ID" value="ATU82828.1"/>
    <property type="molecule type" value="mRNA"/>
</dbReference>
<reference evidence="2" key="1">
    <citation type="submission" date="2016-10" db="EMBL/GenBank/DDBJ databases">
        <title>The assassin bug Pristhesancus plagipennis produces two different types of venom.</title>
        <authorList>
            <person name="Walker A.A."/>
            <person name="Herzig V."/>
            <person name="Jin J."/>
            <person name="Fry B.G."/>
            <person name="King G.F."/>
        </authorList>
    </citation>
    <scope>NUCLEOTIDE SEQUENCE</scope>
    <source>
        <tissue evidence="2">Venom/labial glands</tissue>
    </source>
</reference>
<dbReference type="PANTHER" id="PTHR37685">
    <property type="entry name" value="GEO11136P1-RELATED"/>
    <property type="match status" value="1"/>
</dbReference>
<dbReference type="Pfam" id="PF15868">
    <property type="entry name" value="MBF2"/>
    <property type="match status" value="1"/>
</dbReference>
<dbReference type="AlphaFoldDB" id="A0A2K8JLX5"/>
<dbReference type="PANTHER" id="PTHR37685:SF1">
    <property type="entry name" value="GEO11136P1-RELATED"/>
    <property type="match status" value="1"/>
</dbReference>
<feature type="signal peptide" evidence="1">
    <location>
        <begin position="1"/>
        <end position="19"/>
    </location>
</feature>
<organism evidence="2">
    <name type="scientific">Pristhesancus plagipennis</name>
    <name type="common">Common assassin bug</name>
    <dbReference type="NCBI Taxonomy" id="1955184"/>
    <lineage>
        <taxon>Eukaryota</taxon>
        <taxon>Metazoa</taxon>
        <taxon>Ecdysozoa</taxon>
        <taxon>Arthropoda</taxon>
        <taxon>Hexapoda</taxon>
        <taxon>Insecta</taxon>
        <taxon>Pterygota</taxon>
        <taxon>Neoptera</taxon>
        <taxon>Paraneoptera</taxon>
        <taxon>Hemiptera</taxon>
        <taxon>Heteroptera</taxon>
        <taxon>Panheteroptera</taxon>
        <taxon>Cimicomorpha</taxon>
        <taxon>Reduviidae</taxon>
        <taxon>Harpactorinae</taxon>
        <taxon>Harpactorini</taxon>
        <taxon>Pristhesancus</taxon>
    </lineage>
</organism>
<proteinExistence type="evidence at transcript level"/>
<feature type="chain" id="PRO_5014946754" evidence="1">
    <location>
        <begin position="20"/>
        <end position="121"/>
    </location>
</feature>
<protein>
    <submittedName>
        <fullName evidence="2">Secreted venom protein family 3 protein</fullName>
    </submittedName>
</protein>
<evidence type="ECO:0000313" key="2">
    <source>
        <dbReference type="EMBL" id="ATU82828.1"/>
    </source>
</evidence>
<evidence type="ECO:0000256" key="1">
    <source>
        <dbReference type="SAM" id="SignalP"/>
    </source>
</evidence>
<sequence>MDTKLVLLLVLGIVAIAWADPKTACRGATHNLILGKREPGDRLLDNTRPNQIKGRDSIVQWPRMGKREVKITRIEVLDQYHDGSGGCATLVSGGLGSDNVKLHLQAQPGRNFDFRIRIYGK</sequence>
<keyword evidence="1" id="KW-0732">Signal</keyword>